<evidence type="ECO:0000313" key="1">
    <source>
        <dbReference type="EMBL" id="KAF4494017.1"/>
    </source>
</evidence>
<reference evidence="1" key="1">
    <citation type="submission" date="2020-01" db="EMBL/GenBank/DDBJ databases">
        <title>Identification and distribution of gene clusters putatively required for synthesis of sphingolipid metabolism inhibitors in phylogenetically diverse species of the filamentous fungus Fusarium.</title>
        <authorList>
            <person name="Kim H.-S."/>
            <person name="Busman M."/>
            <person name="Brown D.W."/>
            <person name="Divon H."/>
            <person name="Uhlig S."/>
            <person name="Proctor R.H."/>
        </authorList>
    </citation>
    <scope>NUCLEOTIDE SEQUENCE</scope>
    <source>
        <strain evidence="1">NRRL 31653</strain>
    </source>
</reference>
<organism evidence="1 2">
    <name type="scientific">Fusarium agapanthi</name>
    <dbReference type="NCBI Taxonomy" id="1803897"/>
    <lineage>
        <taxon>Eukaryota</taxon>
        <taxon>Fungi</taxon>
        <taxon>Dikarya</taxon>
        <taxon>Ascomycota</taxon>
        <taxon>Pezizomycotina</taxon>
        <taxon>Sordariomycetes</taxon>
        <taxon>Hypocreomycetidae</taxon>
        <taxon>Hypocreales</taxon>
        <taxon>Nectriaceae</taxon>
        <taxon>Fusarium</taxon>
        <taxon>Fusarium fujikuroi species complex</taxon>
    </lineage>
</organism>
<dbReference type="EMBL" id="LUFC02000820">
    <property type="protein sequence ID" value="KAF4494017.1"/>
    <property type="molecule type" value="Genomic_DNA"/>
</dbReference>
<dbReference type="AlphaFoldDB" id="A0A9P5EB22"/>
<gene>
    <name evidence="1" type="ORF">FAGAP_9852</name>
</gene>
<evidence type="ECO:0000313" key="2">
    <source>
        <dbReference type="Proteomes" id="UP000737391"/>
    </source>
</evidence>
<accession>A0A9P5EB22</accession>
<comment type="caution">
    <text evidence="1">The sequence shown here is derived from an EMBL/GenBank/DDBJ whole genome shotgun (WGS) entry which is preliminary data.</text>
</comment>
<dbReference type="Proteomes" id="UP000737391">
    <property type="component" value="Unassembled WGS sequence"/>
</dbReference>
<keyword evidence="2" id="KW-1185">Reference proteome</keyword>
<proteinExistence type="predicted"/>
<name>A0A9P5EB22_9HYPO</name>
<sequence length="228" mass="25576">MMDWNTYMKSLEKTGSPIRPWPRINQKLYDLCNDIMLKVGGADIALQASMKKERVKMPRPFTNLKAKARAQAEKKREKKKRSVKALNKVYEVGSNGKRPDEAGQKGIMGGFSATEIGSAMGWGSKRLKSRVFPAEVSPALEVPDLCNVDVLLQWLHLSAFSWRGISSDDDPEGFSTSQNLENLVFGTSETNSLMTRYETAWQRFFLAGRDLTNLETKITGTLDTCCID</sequence>
<dbReference type="OrthoDB" id="5427329at2759"/>
<protein>
    <submittedName>
        <fullName evidence="1">Uncharacterized protein</fullName>
    </submittedName>
</protein>